<dbReference type="RefSeq" id="XP_067923164.1">
    <property type="nucleotide sequence ID" value="XM_068064863.1"/>
</dbReference>
<feature type="region of interest" description="Disordered" evidence="1">
    <location>
        <begin position="303"/>
        <end position="322"/>
    </location>
</feature>
<feature type="region of interest" description="Disordered" evidence="1">
    <location>
        <begin position="628"/>
        <end position="672"/>
    </location>
</feature>
<feature type="compositionally biased region" description="Basic and acidic residues" evidence="1">
    <location>
        <begin position="755"/>
        <end position="769"/>
    </location>
</feature>
<accession>A0A2C6L071</accession>
<feature type="non-terminal residue" evidence="2">
    <location>
        <position position="975"/>
    </location>
</feature>
<feature type="region of interest" description="Disordered" evidence="1">
    <location>
        <begin position="496"/>
        <end position="523"/>
    </location>
</feature>
<protein>
    <submittedName>
        <fullName evidence="2">Uncharacterized protein</fullName>
    </submittedName>
</protein>
<dbReference type="EMBL" id="MIGC01002216">
    <property type="protein sequence ID" value="PHJ21482.1"/>
    <property type="molecule type" value="Genomic_DNA"/>
</dbReference>
<feature type="region of interest" description="Disordered" evidence="1">
    <location>
        <begin position="901"/>
        <end position="935"/>
    </location>
</feature>
<organism evidence="2 3">
    <name type="scientific">Cystoisospora suis</name>
    <dbReference type="NCBI Taxonomy" id="483139"/>
    <lineage>
        <taxon>Eukaryota</taxon>
        <taxon>Sar</taxon>
        <taxon>Alveolata</taxon>
        <taxon>Apicomplexa</taxon>
        <taxon>Conoidasida</taxon>
        <taxon>Coccidia</taxon>
        <taxon>Eucoccidiorida</taxon>
        <taxon>Eimeriorina</taxon>
        <taxon>Sarcocystidae</taxon>
        <taxon>Cystoisospora</taxon>
    </lineage>
</organism>
<dbReference type="Proteomes" id="UP000221165">
    <property type="component" value="Unassembled WGS sequence"/>
</dbReference>
<evidence type="ECO:0000313" key="3">
    <source>
        <dbReference type="Proteomes" id="UP000221165"/>
    </source>
</evidence>
<dbReference type="AlphaFoldDB" id="A0A2C6L071"/>
<feature type="compositionally biased region" description="Polar residues" evidence="1">
    <location>
        <begin position="640"/>
        <end position="651"/>
    </location>
</feature>
<feature type="region of interest" description="Disordered" evidence="1">
    <location>
        <begin position="755"/>
        <end position="777"/>
    </location>
</feature>
<keyword evidence="3" id="KW-1185">Reference proteome</keyword>
<comment type="caution">
    <text evidence="2">The sequence shown here is derived from an EMBL/GenBank/DDBJ whole genome shotgun (WGS) entry which is preliminary data.</text>
</comment>
<dbReference type="OrthoDB" id="330331at2759"/>
<feature type="compositionally biased region" description="Basic and acidic residues" evidence="1">
    <location>
        <begin position="500"/>
        <end position="514"/>
    </location>
</feature>
<name>A0A2C6L071_9APIC</name>
<evidence type="ECO:0000313" key="2">
    <source>
        <dbReference type="EMBL" id="PHJ21482.1"/>
    </source>
</evidence>
<gene>
    <name evidence="2" type="ORF">CSUI_004678</name>
</gene>
<proteinExistence type="predicted"/>
<feature type="region of interest" description="Disordered" evidence="1">
    <location>
        <begin position="406"/>
        <end position="425"/>
    </location>
</feature>
<dbReference type="GeneID" id="94428074"/>
<reference evidence="2 3" key="1">
    <citation type="journal article" date="2017" name="Int. J. Parasitol.">
        <title>The genome of the protozoan parasite Cystoisospora suis and a reverse vaccinology approach to identify vaccine candidates.</title>
        <authorList>
            <person name="Palmieri N."/>
            <person name="Shrestha A."/>
            <person name="Ruttkowski B."/>
            <person name="Beck T."/>
            <person name="Vogl C."/>
            <person name="Tomley F."/>
            <person name="Blake D.P."/>
            <person name="Joachim A."/>
        </authorList>
    </citation>
    <scope>NUCLEOTIDE SEQUENCE [LARGE SCALE GENOMIC DNA]</scope>
    <source>
        <strain evidence="2 3">Wien I</strain>
    </source>
</reference>
<dbReference type="VEuPathDB" id="ToxoDB:CSUI_004678"/>
<evidence type="ECO:0000256" key="1">
    <source>
        <dbReference type="SAM" id="MobiDB-lite"/>
    </source>
</evidence>
<feature type="region of interest" description="Disordered" evidence="1">
    <location>
        <begin position="828"/>
        <end position="849"/>
    </location>
</feature>
<feature type="compositionally biased region" description="Polar residues" evidence="1">
    <location>
        <begin position="411"/>
        <end position="423"/>
    </location>
</feature>
<sequence length="975" mass="106546">MLLKPGAVPGRLLFGQHEHDAPGIRTLLLSTEGTQLFRQGAAPGRGVYGGRAATCALREKLPNFRRDPSCSLSCRNCRLLSGLGVSRSKLQPGNHCRVVSSACSSCRVSVSAHDETPAERVRKRCHFFATRLLSPASAYSGGGLSCRVQSAEVLKVASETGFPKPRGEKTAKLHSCNSSPWEGCAYGTQDRGLSTDFARRKCSLLLEHLPYRAPSKFFRDAVLSAKRSRCRRSSRAVTTLRFSSRRLASQTRLNSVESPTPEEAVSEILLLSESEFDSRMGGLGRTWQWFDWLSSQQGKLRARSRPDSECTQGPGKGLEHEYGSFKRPATQILEETDLSPSCSPVPVLKQRMLGNNIECGSFDGVLGRTNTQSWQQDDVVTCAEQIGQHVLALSPFRHLGSTCCRPEERQNGSASTTTSSLSVGRSAEACSPEQLEVCSDDCQLGKFSLSNQSDGSTTDDKTVDSLELVSPFSSLLTCSLGEGGQKEVVFELKQVQRSPSHHDVSARRGLHDSAHPSPSRGIHTEDEFHALTSRQTTGDTEVGSLDDDLSTGDYSRLLLPICYQKPRYSPTEINGREEDAVCSWIESNSSNRTLPPNAPREDNSEFSPLTVFCYPVFSSRESVRQLLSPLLGSDRRKTNRTQSKGPSQQRPDNSHVPDETSSEVISASSSPFPVRSYAPDSAAFPSSSSSSLLGSFPRSSSTDLLSPILSRLPCLSSMDSLSLLFAFAAIPATLSGSGATATFFNFSSVKERRSLNKNRVNEPRFHEGSENPSLGKTDSEMSLQVVLQRLIRQVLPGLQYMPPSFHLDVMSTCIRLSRLADSFGSSQWARRRSGSPSYTRRSEQKASLSNTIETSEEIFLLASAFLDKVAELTTPSQQLDHFRESGPRAAAHHFCGAQTEAPTRDIDVSPSSHVVEEEVDGGDWRDRGTGGSASTTEVPLSLKAVVNFVCIANAGRERRLPEHLTEIVTFLTDYC</sequence>